<keyword evidence="1" id="KW-1133">Transmembrane helix</keyword>
<keyword evidence="1" id="KW-0812">Transmembrane</keyword>
<accession>A0ABQ2L0T5</accession>
<feature type="transmembrane region" description="Helical" evidence="1">
    <location>
        <begin position="37"/>
        <end position="53"/>
    </location>
</feature>
<proteinExistence type="predicted"/>
<gene>
    <name evidence="2" type="ORF">GCM10010969_17870</name>
</gene>
<evidence type="ECO:0000313" key="2">
    <source>
        <dbReference type="EMBL" id="GGN98599.1"/>
    </source>
</evidence>
<sequence>MLYHLFPHLNPMLAILVIGPILAGLAAIAGKELRLHPIWPTIVSLFIPLLFIWKNLYTLQNNLDAWVIYGFAYAAITLLVYKFAKKGKVRG</sequence>
<dbReference type="Proteomes" id="UP000606653">
    <property type="component" value="Unassembled WGS sequence"/>
</dbReference>
<feature type="transmembrane region" description="Helical" evidence="1">
    <location>
        <begin position="65"/>
        <end position="84"/>
    </location>
</feature>
<organism evidence="2 3">
    <name type="scientific">Saccharibacillus kuerlensis</name>
    <dbReference type="NCBI Taxonomy" id="459527"/>
    <lineage>
        <taxon>Bacteria</taxon>
        <taxon>Bacillati</taxon>
        <taxon>Bacillota</taxon>
        <taxon>Bacilli</taxon>
        <taxon>Bacillales</taxon>
        <taxon>Paenibacillaceae</taxon>
        <taxon>Saccharibacillus</taxon>
    </lineage>
</organism>
<keyword evidence="1" id="KW-0472">Membrane</keyword>
<name>A0ABQ2L0T5_9BACL</name>
<reference evidence="3" key="1">
    <citation type="journal article" date="2019" name="Int. J. Syst. Evol. Microbiol.">
        <title>The Global Catalogue of Microorganisms (GCM) 10K type strain sequencing project: providing services to taxonomists for standard genome sequencing and annotation.</title>
        <authorList>
            <consortium name="The Broad Institute Genomics Platform"/>
            <consortium name="The Broad Institute Genome Sequencing Center for Infectious Disease"/>
            <person name="Wu L."/>
            <person name="Ma J."/>
        </authorList>
    </citation>
    <scope>NUCLEOTIDE SEQUENCE [LARGE SCALE GENOMIC DNA]</scope>
    <source>
        <strain evidence="3">CGMCC 1.6964</strain>
    </source>
</reference>
<evidence type="ECO:0000313" key="3">
    <source>
        <dbReference type="Proteomes" id="UP000606653"/>
    </source>
</evidence>
<evidence type="ECO:0008006" key="4">
    <source>
        <dbReference type="Google" id="ProtNLM"/>
    </source>
</evidence>
<dbReference type="EMBL" id="BMLN01000004">
    <property type="protein sequence ID" value="GGN98599.1"/>
    <property type="molecule type" value="Genomic_DNA"/>
</dbReference>
<keyword evidence="3" id="KW-1185">Reference proteome</keyword>
<evidence type="ECO:0000256" key="1">
    <source>
        <dbReference type="SAM" id="Phobius"/>
    </source>
</evidence>
<dbReference type="RefSeq" id="WP_018976052.1">
    <property type="nucleotide sequence ID" value="NZ_BMLN01000004.1"/>
</dbReference>
<comment type="caution">
    <text evidence="2">The sequence shown here is derived from an EMBL/GenBank/DDBJ whole genome shotgun (WGS) entry which is preliminary data.</text>
</comment>
<protein>
    <recommendedName>
        <fullName evidence="4">DUF2651 domain-containing protein</fullName>
    </recommendedName>
</protein>
<feature type="transmembrane region" description="Helical" evidence="1">
    <location>
        <begin position="12"/>
        <end position="30"/>
    </location>
</feature>